<dbReference type="GO" id="GO:0005634">
    <property type="term" value="C:nucleus"/>
    <property type="evidence" value="ECO:0007669"/>
    <property type="project" value="UniProtKB-SubCell"/>
</dbReference>
<evidence type="ECO:0000256" key="3">
    <source>
        <dbReference type="ARBA" id="ARBA00023015"/>
    </source>
</evidence>
<comment type="similarity">
    <text evidence="2">Belongs to the ASF1 family.</text>
</comment>
<reference evidence="7 8" key="1">
    <citation type="submission" date="2014-06" db="EMBL/GenBank/DDBJ databases">
        <authorList>
            <person name="Swart Estienne"/>
        </authorList>
    </citation>
    <scope>NUCLEOTIDE SEQUENCE [LARGE SCALE GENOMIC DNA]</scope>
    <source>
        <strain evidence="7 8">130c</strain>
    </source>
</reference>
<dbReference type="GO" id="GO:0000785">
    <property type="term" value="C:chromatin"/>
    <property type="evidence" value="ECO:0007669"/>
    <property type="project" value="TreeGrafter"/>
</dbReference>
<evidence type="ECO:0000313" key="7">
    <source>
        <dbReference type="EMBL" id="CDW83223.1"/>
    </source>
</evidence>
<dbReference type="FunCoup" id="A0A078AQP1">
    <property type="interactions" value="392"/>
</dbReference>
<dbReference type="GO" id="GO:0042393">
    <property type="term" value="F:histone binding"/>
    <property type="evidence" value="ECO:0007669"/>
    <property type="project" value="TreeGrafter"/>
</dbReference>
<protein>
    <submittedName>
        <fullName evidence="7">Histone chaperone asf1</fullName>
    </submittedName>
</protein>
<accession>A0A078AQP1</accession>
<dbReference type="InParanoid" id="A0A078AQP1"/>
<evidence type="ECO:0000256" key="1">
    <source>
        <dbReference type="ARBA" id="ARBA00004123"/>
    </source>
</evidence>
<comment type="subcellular location">
    <subcellularLocation>
        <location evidence="1">Nucleus</location>
    </subcellularLocation>
</comment>
<sequence length="218" mass="25096">MSQVNVINVIAHNSKAPFLSNINFEIYFEALQPLSKVLTWRIIYIGQASDPNNDQILQDAEMEELQAGQMKFVLEGQPPDVSRIPECDIVGVTGILLTCSYNNQEFFRVGYYVNNYYDDQELNENPPIKPEIERLTRHILVEKPRVTKFQIQWEDEASLAQQQMMYGANNENDPNMVNMMQQQQQLEGMLENGSQFKDRNDMMSSANLAQAAQNFYGQ</sequence>
<keyword evidence="5" id="KW-0143">Chaperone</keyword>
<dbReference type="InterPro" id="IPR036747">
    <property type="entry name" value="ASF1-like_sf"/>
</dbReference>
<dbReference type="InterPro" id="IPR006818">
    <property type="entry name" value="ASF1-like"/>
</dbReference>
<evidence type="ECO:0000256" key="6">
    <source>
        <dbReference type="ARBA" id="ARBA00023242"/>
    </source>
</evidence>
<dbReference type="AlphaFoldDB" id="A0A078AQP1"/>
<evidence type="ECO:0000256" key="2">
    <source>
        <dbReference type="ARBA" id="ARBA00006051"/>
    </source>
</evidence>
<dbReference type="OMA" id="DYADQEM"/>
<keyword evidence="6" id="KW-0539">Nucleus</keyword>
<gene>
    <name evidence="7" type="primary">Contig8976.g9597</name>
    <name evidence="7" type="ORF">STYLEM_12265</name>
</gene>
<dbReference type="SMR" id="A0A078AQP1"/>
<dbReference type="Pfam" id="PF04729">
    <property type="entry name" value="ASF1_hist_chap"/>
    <property type="match status" value="1"/>
</dbReference>
<keyword evidence="4" id="KW-0804">Transcription</keyword>
<dbReference type="PANTHER" id="PTHR12040:SF0">
    <property type="entry name" value="HISTONE CHAPERONE ASF1"/>
    <property type="match status" value="1"/>
</dbReference>
<dbReference type="OrthoDB" id="29755at2759"/>
<evidence type="ECO:0000313" key="8">
    <source>
        <dbReference type="Proteomes" id="UP000039865"/>
    </source>
</evidence>
<dbReference type="SUPFAM" id="SSF101546">
    <property type="entry name" value="ASF1-like"/>
    <property type="match status" value="1"/>
</dbReference>
<keyword evidence="3" id="KW-0805">Transcription regulation</keyword>
<dbReference type="Gene3D" id="2.60.40.1490">
    <property type="entry name" value="Histone chaperone ASF1-like"/>
    <property type="match status" value="1"/>
</dbReference>
<proteinExistence type="inferred from homology"/>
<organism evidence="7 8">
    <name type="scientific">Stylonychia lemnae</name>
    <name type="common">Ciliate</name>
    <dbReference type="NCBI Taxonomy" id="5949"/>
    <lineage>
        <taxon>Eukaryota</taxon>
        <taxon>Sar</taxon>
        <taxon>Alveolata</taxon>
        <taxon>Ciliophora</taxon>
        <taxon>Intramacronucleata</taxon>
        <taxon>Spirotrichea</taxon>
        <taxon>Stichotrichia</taxon>
        <taxon>Sporadotrichida</taxon>
        <taxon>Oxytrichidae</taxon>
        <taxon>Stylonychinae</taxon>
        <taxon>Stylonychia</taxon>
    </lineage>
</organism>
<evidence type="ECO:0000256" key="5">
    <source>
        <dbReference type="ARBA" id="ARBA00023186"/>
    </source>
</evidence>
<dbReference type="EMBL" id="CCKQ01011654">
    <property type="protein sequence ID" value="CDW83223.1"/>
    <property type="molecule type" value="Genomic_DNA"/>
</dbReference>
<dbReference type="PANTHER" id="PTHR12040">
    <property type="entry name" value="ANTI-SILENCING PROTEIN 1"/>
    <property type="match status" value="1"/>
</dbReference>
<keyword evidence="8" id="KW-1185">Reference proteome</keyword>
<dbReference type="GO" id="GO:0006335">
    <property type="term" value="P:DNA replication-dependent chromatin assembly"/>
    <property type="evidence" value="ECO:0007669"/>
    <property type="project" value="TreeGrafter"/>
</dbReference>
<name>A0A078AQP1_STYLE</name>
<evidence type="ECO:0000256" key="4">
    <source>
        <dbReference type="ARBA" id="ARBA00023163"/>
    </source>
</evidence>
<dbReference type="Proteomes" id="UP000039865">
    <property type="component" value="Unassembled WGS sequence"/>
</dbReference>